<reference evidence="1 2" key="1">
    <citation type="submission" date="2010-11" db="EMBL/GenBank/DDBJ databases">
        <title>Complete sequence of Halanaerobium sp. sapolanicus.</title>
        <authorList>
            <consortium name="US DOE Joint Genome Institute"/>
            <person name="Lucas S."/>
            <person name="Copeland A."/>
            <person name="Lapidus A."/>
            <person name="Cheng J.-F."/>
            <person name="Bruce D."/>
            <person name="Goodwin L."/>
            <person name="Pitluck S."/>
            <person name="Davenport K."/>
            <person name="Detter J.C."/>
            <person name="Han C."/>
            <person name="Tapia R."/>
            <person name="Land M."/>
            <person name="Hauser L."/>
            <person name="Jeffries C."/>
            <person name="Kyrpides N."/>
            <person name="Ivanova N."/>
            <person name="Mikhailova N."/>
            <person name="Begemann M.B."/>
            <person name="Mormile M.R."/>
            <person name="Wall J.D."/>
            <person name="Elias D.A."/>
            <person name="Woyke T."/>
        </authorList>
    </citation>
    <scope>NUCLEOTIDE SEQUENCE [LARGE SCALE GENOMIC DNA]</scope>
    <source>
        <strain evidence="2">sapolanicus</strain>
    </source>
</reference>
<dbReference type="HOGENOM" id="CLU_061538_0_0_9"/>
<evidence type="ECO:0000313" key="1">
    <source>
        <dbReference type="EMBL" id="ADQ13771.1"/>
    </source>
</evidence>
<protein>
    <recommendedName>
        <fullName evidence="3">Porin domain-containing protein</fullName>
    </recommendedName>
</protein>
<dbReference type="EMBL" id="CP002304">
    <property type="protein sequence ID" value="ADQ13771.1"/>
    <property type="molecule type" value="Genomic_DNA"/>
</dbReference>
<keyword evidence="2" id="KW-1185">Reference proteome</keyword>
<dbReference type="Proteomes" id="UP000007434">
    <property type="component" value="Chromosome"/>
</dbReference>
<name>E4RNU3_HALHG</name>
<gene>
    <name evidence="1" type="ordered locus">Halsa_0294</name>
</gene>
<accession>E4RNU3</accession>
<dbReference type="SUPFAM" id="SSF56935">
    <property type="entry name" value="Porins"/>
    <property type="match status" value="1"/>
</dbReference>
<evidence type="ECO:0000313" key="2">
    <source>
        <dbReference type="Proteomes" id="UP000007434"/>
    </source>
</evidence>
<dbReference type="AlphaFoldDB" id="E4RNU3"/>
<proteinExistence type="predicted"/>
<sequence length="380" mass="43022">MFFKLKNNYKLLLTLFLIITFLFFADKTAAVELGGKLELESSLFYDDSVELSLSGRSEVEFFFADYSNFEPRFVLQSSLDDDGQAELEIKYLYLRHRKDNKNLTIGRQPVSWSYGAIINLLDYGLGIDDLASDTIEPGIDGFRYHHSLGQGRSLQLVTSFSELNVDDWEELGYGARLRLPGSGYDLSFQASYQPISDIENENDENNDNLLRAGMSYNRDIRDLGTYGSLGYFSSSDTDDIMLQFGIDYSWMIGDLRRRQVFLQAEYYRFLRDNLSAAYLAGLDIGGAEELGGDSSTAEGLAAALFDNRDFLLIDLSVQLDHFSKLGVIFMGESQDNRKLLGSYYTSELGGGFEIRFDGNLAKNEEDDYLYGISSTLSYYF</sequence>
<dbReference type="RefSeq" id="WP_013404877.1">
    <property type="nucleotide sequence ID" value="NC_014654.1"/>
</dbReference>
<organism evidence="1 2">
    <name type="scientific">Halanaerobium hydrogeniformans</name>
    <name type="common">Halanaerobium sp. (strain sapolanicus)</name>
    <dbReference type="NCBI Taxonomy" id="656519"/>
    <lineage>
        <taxon>Bacteria</taxon>
        <taxon>Bacillati</taxon>
        <taxon>Bacillota</taxon>
        <taxon>Clostridia</taxon>
        <taxon>Halanaerobiales</taxon>
        <taxon>Halanaerobiaceae</taxon>
        <taxon>Halanaerobium</taxon>
    </lineage>
</organism>
<dbReference type="eggNOG" id="ENOG5033T1Z">
    <property type="taxonomic scope" value="Bacteria"/>
</dbReference>
<dbReference type="STRING" id="656519.Halsa_0294"/>
<dbReference type="OrthoDB" id="2111453at2"/>
<dbReference type="KEGG" id="has:Halsa_0294"/>
<reference evidence="1 2" key="2">
    <citation type="journal article" date="2011" name="J. Bacteriol.">
        <title>Complete Genome Sequence of the Haloalkaliphilic, Hydrogen Producing Halanaerobium hydrogenoformans.</title>
        <authorList>
            <person name="Brown S.D."/>
            <person name="Begemann M.B."/>
            <person name="Mormile M.R."/>
            <person name="Wall J.D."/>
            <person name="Han C.S."/>
            <person name="Goodwin L.A."/>
            <person name="Pitluck S."/>
            <person name="Land M.L."/>
            <person name="Hauser L.J."/>
            <person name="Elias D.A."/>
        </authorList>
    </citation>
    <scope>NUCLEOTIDE SEQUENCE [LARGE SCALE GENOMIC DNA]</scope>
    <source>
        <strain evidence="2">sapolanicus</strain>
    </source>
</reference>
<evidence type="ECO:0008006" key="3">
    <source>
        <dbReference type="Google" id="ProtNLM"/>
    </source>
</evidence>